<sequence length="104" mass="12392">MARKLMDKEFRDDRPVGARDAFIKPKSKYIAHHTNYERKKFVSKHSLKKSTVKPNRVGRDLLAEMRRDSTRRMSQVRRLARKEIQIPDHAKPNDPWRNAKIKGR</sequence>
<name>A0A7S2KI46_BIGNA</name>
<reference evidence="1" key="1">
    <citation type="submission" date="2021-01" db="EMBL/GenBank/DDBJ databases">
        <authorList>
            <person name="Corre E."/>
            <person name="Pelletier E."/>
            <person name="Niang G."/>
            <person name="Scheremetjew M."/>
            <person name="Finn R."/>
            <person name="Kale V."/>
            <person name="Holt S."/>
            <person name="Cochrane G."/>
            <person name="Meng A."/>
            <person name="Brown T."/>
            <person name="Cohen L."/>
        </authorList>
    </citation>
    <scope>NUCLEOTIDE SEQUENCE</scope>
    <source>
        <strain evidence="1">CCMP1258.1</strain>
    </source>
</reference>
<dbReference type="AlphaFoldDB" id="A0A7S2KI46"/>
<accession>A0A7S2KI46</accession>
<protein>
    <submittedName>
        <fullName evidence="1">Uncharacterized protein</fullName>
    </submittedName>
</protein>
<gene>
    <name evidence="1" type="ORF">BIGN1055_LOCUS462</name>
</gene>
<dbReference type="EMBL" id="HBHA01000706">
    <property type="protein sequence ID" value="CAD9577676.1"/>
    <property type="molecule type" value="Transcribed_RNA"/>
</dbReference>
<organism evidence="1">
    <name type="scientific">Bigelowiella natans</name>
    <name type="common">Pedinomonas minutissima</name>
    <name type="synonym">Chlorarachnion sp. (strain CCMP621)</name>
    <dbReference type="NCBI Taxonomy" id="227086"/>
    <lineage>
        <taxon>Eukaryota</taxon>
        <taxon>Sar</taxon>
        <taxon>Rhizaria</taxon>
        <taxon>Cercozoa</taxon>
        <taxon>Chlorarachniophyceae</taxon>
        <taxon>Bigelowiella</taxon>
    </lineage>
</organism>
<evidence type="ECO:0000313" key="1">
    <source>
        <dbReference type="EMBL" id="CAD9577676.1"/>
    </source>
</evidence>
<proteinExistence type="predicted"/>